<dbReference type="KEGG" id="zga:ZOBELLIA_2201"/>
<dbReference type="SUPFAM" id="SSF53649">
    <property type="entry name" value="Alkaline phosphatase-like"/>
    <property type="match status" value="1"/>
</dbReference>
<dbReference type="InterPro" id="IPR017850">
    <property type="entry name" value="Alkaline_phosphatase_core_sf"/>
</dbReference>
<dbReference type="HOGENOM" id="CLU_006332_7_1_10"/>
<dbReference type="GO" id="GO:0046872">
    <property type="term" value="F:metal ion binding"/>
    <property type="evidence" value="ECO:0007669"/>
    <property type="project" value="UniProtKB-KW"/>
</dbReference>
<comment type="similarity">
    <text evidence="1">Belongs to the sulfatase family.</text>
</comment>
<dbReference type="EC" id="3.10.1.1" evidence="6"/>
<keyword evidence="2" id="KW-0479">Metal-binding</keyword>
<protein>
    <submittedName>
        <fullName evidence="6">N-sulfoglucosamine sulfohydrolase, family S1-8</fullName>
        <ecNumber evidence="6">3.10.1.1</ecNumber>
    </submittedName>
</protein>
<evidence type="ECO:0000256" key="3">
    <source>
        <dbReference type="ARBA" id="ARBA00022801"/>
    </source>
</evidence>
<dbReference type="PANTHER" id="PTHR42693">
    <property type="entry name" value="ARYLSULFATASE FAMILY MEMBER"/>
    <property type="match status" value="1"/>
</dbReference>
<sequence length="499" mass="56649">MFQNQRHTMTSKLFTPVLIFLLLFVGCTTKDKTKDLAKKDAKNTSPNIILFVSDDHGTDAIGAYGNKVIKTPNLDQLAAEGVRFNNAYCTSASCAASRSVILTGLYGHATGSYGHVHDYHHFSSYDNVKSLPVLLEKAGYETARIGKYHVAPESVYHFQKVLEADPRNTVEMAEKCKDVLNSEKPFFLYFCTDDPHRGAPFQSDPWYLPNSFGNKKEGYEGVETVTYDPKDVVVPDFLPDSKETREEIAQYYQSVSRIDQGFGKLMKMLKDTGKDKNTVVIYISDNGMAFPGAKTTVYEPGIKLPCIIKGPLAGLKGGSVNNALISWTDLTPTILDMANVSYDSNAFHGKSFKKILAEENPKGWDEIYASHTFHEITMYYPMRVVRDKNFKLIRNIAWRQEYPFASDLWAASTWQEVYRSEKEYFGKRKVKDYLFRPEFELFDLSKDPSESHNLADDTNYKDVLEALKVKMKAFQKETKDPWLITWDHDNSLQGTGVNL</sequence>
<dbReference type="STRING" id="63186.ZOBELLIA_2201"/>
<evidence type="ECO:0000256" key="4">
    <source>
        <dbReference type="ARBA" id="ARBA00022837"/>
    </source>
</evidence>
<keyword evidence="4" id="KW-0106">Calcium</keyword>
<dbReference type="GO" id="GO:0004065">
    <property type="term" value="F:arylsulfatase activity"/>
    <property type="evidence" value="ECO:0007669"/>
    <property type="project" value="TreeGrafter"/>
</dbReference>
<dbReference type="AlphaFoldDB" id="G0L5L8"/>
<dbReference type="InterPro" id="IPR024607">
    <property type="entry name" value="Sulfatase_CS"/>
</dbReference>
<dbReference type="InterPro" id="IPR050738">
    <property type="entry name" value="Sulfatase"/>
</dbReference>
<dbReference type="CDD" id="cd16027">
    <property type="entry name" value="SGSH"/>
    <property type="match status" value="1"/>
</dbReference>
<dbReference type="Pfam" id="PF00884">
    <property type="entry name" value="Sulfatase"/>
    <property type="match status" value="1"/>
</dbReference>
<evidence type="ECO:0000256" key="1">
    <source>
        <dbReference type="ARBA" id="ARBA00008779"/>
    </source>
</evidence>
<keyword evidence="7" id="KW-1185">Reference proteome</keyword>
<reference evidence="6 7" key="2">
    <citation type="journal article" date="2012" name="Environ. Microbiol.">
        <title>Characterization of the first alginolytic operons in a marine bacterium: from their emergence in marine Flavobacteriia to their independent transfers to marine Proteobacteria and human gut Bacteroides.</title>
        <authorList>
            <person name="Thomas F."/>
            <person name="Barbeyron T."/>
            <person name="Tonon T."/>
            <person name="Genicot S."/>
            <person name="Czjzek M."/>
            <person name="Michel G."/>
        </authorList>
    </citation>
    <scope>NUCLEOTIDE SEQUENCE [LARGE SCALE GENOMIC DNA]</scope>
    <source>
        <strain evidence="7">DSM 12802 / CCUG 47099 / CIP 106680 / NCIMB 13871 / Dsij</strain>
    </source>
</reference>
<dbReference type="PATRIC" id="fig|63186.3.peg.2166"/>
<dbReference type="Gene3D" id="3.40.720.10">
    <property type="entry name" value="Alkaline Phosphatase, subunit A"/>
    <property type="match status" value="1"/>
</dbReference>
<dbReference type="EMBL" id="FP476056">
    <property type="protein sequence ID" value="CAZ96357.1"/>
    <property type="molecule type" value="Genomic_DNA"/>
</dbReference>
<dbReference type="PANTHER" id="PTHR42693:SF53">
    <property type="entry name" value="ENDO-4-O-SULFATASE"/>
    <property type="match status" value="1"/>
</dbReference>
<accession>G0L5L8</accession>
<proteinExistence type="inferred from homology"/>
<dbReference type="PROSITE" id="PS51257">
    <property type="entry name" value="PROKAR_LIPOPROTEIN"/>
    <property type="match status" value="1"/>
</dbReference>
<dbReference type="GO" id="GO:0016250">
    <property type="term" value="F:N-sulfoglucosamine sulfohydrolase activity"/>
    <property type="evidence" value="ECO:0007669"/>
    <property type="project" value="UniProtKB-EC"/>
</dbReference>
<dbReference type="InterPro" id="IPR000917">
    <property type="entry name" value="Sulfatase_N"/>
</dbReference>
<dbReference type="PROSITE" id="PS00149">
    <property type="entry name" value="SULFATASE_2"/>
    <property type="match status" value="1"/>
</dbReference>
<reference evidence="7" key="1">
    <citation type="submission" date="2009-07" db="EMBL/GenBank/DDBJ databases">
        <title>Complete genome sequence of Zobellia galactanivorans Dsij.</title>
        <authorList>
            <consortium name="Genoscope - CEA"/>
        </authorList>
    </citation>
    <scope>NUCLEOTIDE SEQUENCE [LARGE SCALE GENOMIC DNA]</scope>
    <source>
        <strain evidence="7">DSM 12802 / CCUG 47099 / CIP 106680 / NCIMB 13871 / Dsij</strain>
    </source>
</reference>
<feature type="domain" description="Sulfatase N-terminal" evidence="5">
    <location>
        <begin position="46"/>
        <end position="340"/>
    </location>
</feature>
<gene>
    <name evidence="6" type="primary">sgsA4</name>
    <name evidence="6" type="ordered locus">zobellia_2201</name>
</gene>
<dbReference type="Proteomes" id="UP000008898">
    <property type="component" value="Chromosome"/>
</dbReference>
<keyword evidence="3 6" id="KW-0378">Hydrolase</keyword>
<evidence type="ECO:0000259" key="5">
    <source>
        <dbReference type="Pfam" id="PF00884"/>
    </source>
</evidence>
<evidence type="ECO:0000256" key="2">
    <source>
        <dbReference type="ARBA" id="ARBA00022723"/>
    </source>
</evidence>
<name>G0L5L8_ZOBGA</name>
<evidence type="ECO:0000313" key="7">
    <source>
        <dbReference type="Proteomes" id="UP000008898"/>
    </source>
</evidence>
<organism evidence="6 7">
    <name type="scientific">Zobellia galactanivorans (strain DSM 12802 / CCUG 47099 / CIP 106680 / NCIMB 13871 / Dsij)</name>
    <dbReference type="NCBI Taxonomy" id="63186"/>
    <lineage>
        <taxon>Bacteria</taxon>
        <taxon>Pseudomonadati</taxon>
        <taxon>Bacteroidota</taxon>
        <taxon>Flavobacteriia</taxon>
        <taxon>Flavobacteriales</taxon>
        <taxon>Flavobacteriaceae</taxon>
        <taxon>Zobellia</taxon>
    </lineage>
</organism>
<evidence type="ECO:0000313" key="6">
    <source>
        <dbReference type="EMBL" id="CAZ96357.1"/>
    </source>
</evidence>